<feature type="domain" description="CYTH" evidence="1">
    <location>
        <begin position="4"/>
        <end position="185"/>
    </location>
</feature>
<dbReference type="PIRSF" id="PIRSF012526">
    <property type="entry name" value="CYTH_UCP012526"/>
    <property type="match status" value="1"/>
</dbReference>
<reference evidence="2 3" key="1">
    <citation type="submission" date="2018-11" db="EMBL/GenBank/DDBJ databases">
        <title>Novel Erysipelotrichaceae bacterium isolated from small intestine of a swine.</title>
        <authorList>
            <person name="Kim J.S."/>
            <person name="Choe H."/>
            <person name="Lee Y.R."/>
            <person name="Kim K.M."/>
            <person name="Park D.S."/>
        </authorList>
    </citation>
    <scope>NUCLEOTIDE SEQUENCE [LARGE SCALE GENOMIC DNA]</scope>
    <source>
        <strain evidence="2 3">SG0102</strain>
    </source>
</reference>
<name>A0A3G9JLE3_9FIRM</name>
<dbReference type="SUPFAM" id="SSF55154">
    <property type="entry name" value="CYTH-like phosphatases"/>
    <property type="match status" value="1"/>
</dbReference>
<evidence type="ECO:0000313" key="3">
    <source>
        <dbReference type="Proteomes" id="UP000268059"/>
    </source>
</evidence>
<dbReference type="InterPro" id="IPR009195">
    <property type="entry name" value="Uncharacterised_YjbK"/>
</dbReference>
<dbReference type="EMBL" id="AP019309">
    <property type="protein sequence ID" value="BBH25823.1"/>
    <property type="molecule type" value="Genomic_DNA"/>
</dbReference>
<dbReference type="InParanoid" id="A0A3G9JLE3"/>
<organism evidence="2 3">
    <name type="scientific">Intestinibaculum porci</name>
    <dbReference type="NCBI Taxonomy" id="2487118"/>
    <lineage>
        <taxon>Bacteria</taxon>
        <taxon>Bacillati</taxon>
        <taxon>Bacillota</taxon>
        <taxon>Erysipelotrichia</taxon>
        <taxon>Erysipelotrichales</taxon>
        <taxon>Erysipelotrichaceae</taxon>
        <taxon>Intestinibaculum</taxon>
    </lineage>
</organism>
<keyword evidence="3" id="KW-1185">Reference proteome</keyword>
<dbReference type="FunCoup" id="A0A3G9JLE3">
    <property type="interactions" value="2"/>
</dbReference>
<protein>
    <submittedName>
        <fullName evidence="2">Adenylate cyclase</fullName>
    </submittedName>
</protein>
<dbReference type="AlphaFoldDB" id="A0A3G9JLE3"/>
<accession>A0A3G9JLE3</accession>
<dbReference type="InterPro" id="IPR033469">
    <property type="entry name" value="CYTH-like_dom_sf"/>
</dbReference>
<dbReference type="Pfam" id="PF01928">
    <property type="entry name" value="CYTH"/>
    <property type="match status" value="1"/>
</dbReference>
<evidence type="ECO:0000313" key="2">
    <source>
        <dbReference type="EMBL" id="BBH25823.1"/>
    </source>
</evidence>
<evidence type="ECO:0000259" key="1">
    <source>
        <dbReference type="PROSITE" id="PS51707"/>
    </source>
</evidence>
<gene>
    <name evidence="2" type="primary">ydgF</name>
    <name evidence="2" type="ORF">SG0102_07570</name>
</gene>
<sequence length="185" mass="21736">MEKNKEIEYKILVSKETFNQICQFYPKHHTYTQVNYYLTSPQLAAKRYALRVREKDGTYEMTLKIPQGFAKMEHNEMISKADFESIENGVMIDNDITRLLASQGFDLSLIKQEYSLKTIRHDIPLDYGMLSMDENFYNGHHDYEFEFEVNDEKKGALQFDELCALFHLTYTGNCDSKIKRVLATL</sequence>
<dbReference type="InterPro" id="IPR023577">
    <property type="entry name" value="CYTH_domain"/>
</dbReference>
<dbReference type="PROSITE" id="PS51707">
    <property type="entry name" value="CYTH"/>
    <property type="match status" value="1"/>
</dbReference>
<dbReference type="RefSeq" id="WP_157982965.1">
    <property type="nucleotide sequence ID" value="NZ_AP019309.1"/>
</dbReference>
<dbReference type="OrthoDB" id="1654293at2"/>
<dbReference type="Gene3D" id="2.40.320.10">
    <property type="entry name" value="Hypothetical Protein Pfu-838710-001"/>
    <property type="match status" value="1"/>
</dbReference>
<dbReference type="Proteomes" id="UP000268059">
    <property type="component" value="Chromosome"/>
</dbReference>
<proteinExistence type="predicted"/>
<dbReference type="KEGG" id="ebm:SG0102_07570"/>
<dbReference type="SMART" id="SM01118">
    <property type="entry name" value="CYTH"/>
    <property type="match status" value="1"/>
</dbReference>
<dbReference type="CDD" id="cd07762">
    <property type="entry name" value="CYTH-like_Pase_1"/>
    <property type="match status" value="1"/>
</dbReference>